<name>A0A9X4RHM8_9CYAN</name>
<protein>
    <submittedName>
        <fullName evidence="1">DNA sulfur modification protein DndB</fullName>
    </submittedName>
</protein>
<proteinExistence type="predicted"/>
<sequence length="409" mass="47262">MSKQTLFPALRCRIADWIYYVTTMKFQDISDWIKKTEEVHSNKNLSDLIQRSLDGKRTDGIKNYLLSQEKERFFNAIVVGVYQGEPQWASLSISSPKNFDFEITEDQEIDLERTIGLLKLSGDEKLFAIDGQHRVAGIKKALAEDKSLADEEIAVIFVAHDEQERSRTRRLFTTLNSQAKKVAEVDIVALHEDNGFAIVTRKLVDEFHLLSSDRVDFRASPALPKTDRKHLTTVIGLYYLVQDSYPINLPNDYLKKAEFKVNRPSDELIDKVYHDNCLYWNLLVEFIPEYQNIFSNPETDVSEYRSNDNIHLLFLSAGQRSFTSAAQVLVSRGMSLREAVKALSQANLWIHSQEWHYIFWNPLQNRVIATNRTPAETFLLQQVGQDGRNKKSDQRLKELIKNRDESLNT</sequence>
<dbReference type="EMBL" id="VBTY01000076">
    <property type="protein sequence ID" value="MDG3495013.1"/>
    <property type="molecule type" value="Genomic_DNA"/>
</dbReference>
<organism evidence="1 2">
    <name type="scientific">Pseudanabaena catenata USMAC16</name>
    <dbReference type="NCBI Taxonomy" id="1855837"/>
    <lineage>
        <taxon>Bacteria</taxon>
        <taxon>Bacillati</taxon>
        <taxon>Cyanobacteriota</taxon>
        <taxon>Cyanophyceae</taxon>
        <taxon>Pseudanabaenales</taxon>
        <taxon>Pseudanabaenaceae</taxon>
        <taxon>Pseudanabaena</taxon>
    </lineage>
</organism>
<evidence type="ECO:0000313" key="2">
    <source>
        <dbReference type="Proteomes" id="UP001152872"/>
    </source>
</evidence>
<dbReference type="RefSeq" id="WP_071590138.1">
    <property type="nucleotide sequence ID" value="NZ_VBTY01000076.1"/>
</dbReference>
<dbReference type="InterPro" id="IPR017642">
    <property type="entry name" value="DNA_S_mod_DndB"/>
</dbReference>
<comment type="caution">
    <text evidence="1">The sequence shown here is derived from an EMBL/GenBank/DDBJ whole genome shotgun (WGS) entry which is preliminary data.</text>
</comment>
<dbReference type="CDD" id="cd16414">
    <property type="entry name" value="dndB_like"/>
    <property type="match status" value="1"/>
</dbReference>
<accession>A0A9X4RHM8</accession>
<keyword evidence="2" id="KW-1185">Reference proteome</keyword>
<reference evidence="1" key="1">
    <citation type="submission" date="2019-05" db="EMBL/GenBank/DDBJ databases">
        <title>Whole genome sequencing of Pseudanabaena catenata USMAC16.</title>
        <authorList>
            <person name="Khan Z."/>
            <person name="Omar W.M."/>
            <person name="Convey P."/>
            <person name="Merican F."/>
            <person name="Najimudin N."/>
        </authorList>
    </citation>
    <scope>NUCLEOTIDE SEQUENCE</scope>
    <source>
        <strain evidence="1">USMAC16</strain>
    </source>
</reference>
<dbReference type="AlphaFoldDB" id="A0A9X4RHM8"/>
<evidence type="ECO:0000313" key="1">
    <source>
        <dbReference type="EMBL" id="MDG3495013.1"/>
    </source>
</evidence>
<dbReference type="NCBIfam" id="TIGR03187">
    <property type="entry name" value="DGQHR"/>
    <property type="match status" value="1"/>
</dbReference>
<dbReference type="InterPro" id="IPR017601">
    <property type="entry name" value="DGQHR-contain_dom"/>
</dbReference>
<dbReference type="Pfam" id="PF14072">
    <property type="entry name" value="DndB"/>
    <property type="match status" value="1"/>
</dbReference>
<dbReference type="Proteomes" id="UP001152872">
    <property type="component" value="Unassembled WGS sequence"/>
</dbReference>
<gene>
    <name evidence="1" type="ORF">FEV09_10635</name>
</gene>